<name>A0A2T6BKT8_9RHOB</name>
<proteinExistence type="predicted"/>
<sequence length="97" mass="10748">MQLDEPANLKFLRRLVTTLTATMIVGLVVLIALVVIRVNDAGPAPSLPGNITLPDGTTPMAVTYGPDWYLVVTDDDRILVFDQTTSELMQEHRIIRE</sequence>
<gene>
    <name evidence="2" type="ORF">C8N43_1326</name>
</gene>
<feature type="transmembrane region" description="Helical" evidence="1">
    <location>
        <begin position="15"/>
        <end position="36"/>
    </location>
</feature>
<keyword evidence="1" id="KW-0472">Membrane</keyword>
<dbReference type="InterPro" id="IPR045519">
    <property type="entry name" value="DUF6476"/>
</dbReference>
<keyword evidence="1" id="KW-0812">Transmembrane</keyword>
<organism evidence="2 3">
    <name type="scientific">Litoreibacter ponti</name>
    <dbReference type="NCBI Taxonomy" id="1510457"/>
    <lineage>
        <taxon>Bacteria</taxon>
        <taxon>Pseudomonadati</taxon>
        <taxon>Pseudomonadota</taxon>
        <taxon>Alphaproteobacteria</taxon>
        <taxon>Rhodobacterales</taxon>
        <taxon>Roseobacteraceae</taxon>
        <taxon>Litoreibacter</taxon>
    </lineage>
</organism>
<dbReference type="EMBL" id="QBKS01000001">
    <property type="protein sequence ID" value="PTX56666.1"/>
    <property type="molecule type" value="Genomic_DNA"/>
</dbReference>
<accession>A0A2T6BKT8</accession>
<evidence type="ECO:0000313" key="2">
    <source>
        <dbReference type="EMBL" id="PTX56666.1"/>
    </source>
</evidence>
<keyword evidence="1" id="KW-1133">Transmembrane helix</keyword>
<reference evidence="2 3" key="1">
    <citation type="submission" date="2018-04" db="EMBL/GenBank/DDBJ databases">
        <title>Genomic Encyclopedia of Archaeal and Bacterial Type Strains, Phase II (KMG-II): from individual species to whole genera.</title>
        <authorList>
            <person name="Goeker M."/>
        </authorList>
    </citation>
    <scope>NUCLEOTIDE SEQUENCE [LARGE SCALE GENOMIC DNA]</scope>
    <source>
        <strain evidence="2 3">DSM 100977</strain>
    </source>
</reference>
<keyword evidence="3" id="KW-1185">Reference proteome</keyword>
<protein>
    <submittedName>
        <fullName evidence="2">Uncharacterized protein</fullName>
    </submittedName>
</protein>
<dbReference type="Proteomes" id="UP000243978">
    <property type="component" value="Unassembled WGS sequence"/>
</dbReference>
<dbReference type="Pfam" id="PF20082">
    <property type="entry name" value="DUF6476"/>
    <property type="match status" value="1"/>
</dbReference>
<evidence type="ECO:0000313" key="3">
    <source>
        <dbReference type="Proteomes" id="UP000243978"/>
    </source>
</evidence>
<dbReference type="AlphaFoldDB" id="A0A2T6BKT8"/>
<comment type="caution">
    <text evidence="2">The sequence shown here is derived from an EMBL/GenBank/DDBJ whole genome shotgun (WGS) entry which is preliminary data.</text>
</comment>
<evidence type="ECO:0000256" key="1">
    <source>
        <dbReference type="SAM" id="Phobius"/>
    </source>
</evidence>